<keyword evidence="4" id="KW-1185">Reference proteome</keyword>
<comment type="caution">
    <text evidence="3">The sequence shown here is derived from an EMBL/GenBank/DDBJ whole genome shotgun (WGS) entry which is preliminary data.</text>
</comment>
<sequence>MKRQLVSLLSVAALGVSTIAFVAPAVAADGGRPILVDLTGAAERPGPGDPDGTGTASFQVNPGQGRVCYTLSVENIDAATAAHIHLAGTDVPGPVVVPLAAPTDGFSSGCAAVPRELAKDLIQHPEDYYVNVHNVLFPGGAVRGQLG</sequence>
<evidence type="ECO:0000313" key="3">
    <source>
        <dbReference type="EMBL" id="VZO36277.1"/>
    </source>
</evidence>
<accession>A0A7M4DH84</accession>
<dbReference type="Pfam" id="PF07452">
    <property type="entry name" value="CHRD"/>
    <property type="match status" value="1"/>
</dbReference>
<feature type="domain" description="CHRD" evidence="2">
    <location>
        <begin position="33"/>
        <end position="147"/>
    </location>
</feature>
<dbReference type="EMBL" id="CACRYJ010000018">
    <property type="protein sequence ID" value="VZO36277.1"/>
    <property type="molecule type" value="Genomic_DNA"/>
</dbReference>
<name>A0A7M4DH84_9MICO</name>
<keyword evidence="1" id="KW-0732">Signal</keyword>
<dbReference type="AlphaFoldDB" id="A0A7M4DH84"/>
<dbReference type="Proteomes" id="UP000419743">
    <property type="component" value="Unassembled WGS sequence"/>
</dbReference>
<organism evidence="3 4">
    <name type="scientific">Occultella aeris</name>
    <dbReference type="NCBI Taxonomy" id="2761496"/>
    <lineage>
        <taxon>Bacteria</taxon>
        <taxon>Bacillati</taxon>
        <taxon>Actinomycetota</taxon>
        <taxon>Actinomycetes</taxon>
        <taxon>Micrococcales</taxon>
        <taxon>Ruaniaceae</taxon>
        <taxon>Occultella</taxon>
    </lineage>
</organism>
<evidence type="ECO:0000313" key="4">
    <source>
        <dbReference type="Proteomes" id="UP000419743"/>
    </source>
</evidence>
<protein>
    <submittedName>
        <fullName evidence="3">CHRD domain protein</fullName>
    </submittedName>
</protein>
<dbReference type="InterPro" id="IPR010895">
    <property type="entry name" value="CHRD"/>
</dbReference>
<dbReference type="RefSeq" id="WP_197522377.1">
    <property type="nucleotide sequence ID" value="NZ_CACRYJ010000018.1"/>
</dbReference>
<reference evidence="3 4" key="1">
    <citation type="submission" date="2019-11" db="EMBL/GenBank/DDBJ databases">
        <authorList>
            <person name="Criscuolo A."/>
        </authorList>
    </citation>
    <scope>NUCLEOTIDE SEQUENCE [LARGE SCALE GENOMIC DNA]</scope>
    <source>
        <strain evidence="3">CIP111667</strain>
    </source>
</reference>
<dbReference type="SMART" id="SM00754">
    <property type="entry name" value="CHRD"/>
    <property type="match status" value="1"/>
</dbReference>
<proteinExistence type="predicted"/>
<evidence type="ECO:0000256" key="1">
    <source>
        <dbReference type="SAM" id="SignalP"/>
    </source>
</evidence>
<feature type="signal peptide" evidence="1">
    <location>
        <begin position="1"/>
        <end position="22"/>
    </location>
</feature>
<feature type="chain" id="PRO_5029620435" evidence="1">
    <location>
        <begin position="23"/>
        <end position="147"/>
    </location>
</feature>
<evidence type="ECO:0000259" key="2">
    <source>
        <dbReference type="SMART" id="SM00754"/>
    </source>
</evidence>
<gene>
    <name evidence="3" type="ORF">HALOF300_01481</name>
</gene>